<protein>
    <recommendedName>
        <fullName evidence="7">Chromosome partition protein Smc</fullName>
    </recommendedName>
</protein>
<dbReference type="GO" id="GO:0030261">
    <property type="term" value="P:chromosome condensation"/>
    <property type="evidence" value="ECO:0007669"/>
    <property type="project" value="InterPro"/>
</dbReference>
<keyword evidence="4 7" id="KW-0067">ATP-binding</keyword>
<dbReference type="InterPro" id="IPR036277">
    <property type="entry name" value="SMC_hinge_sf"/>
</dbReference>
<accession>A0A1F7SIJ5</accession>
<comment type="domain">
    <text evidence="7">Contains large globular domains required for ATP hydrolysis at each terminus and a third globular domain forming a flexible hinge near the middle of the molecule. These domains are separated by coiled-coil structures.</text>
</comment>
<dbReference type="PANTHER" id="PTHR43977">
    <property type="entry name" value="STRUCTURAL MAINTENANCE OF CHROMOSOMES PROTEIN 3"/>
    <property type="match status" value="1"/>
</dbReference>
<feature type="binding site" evidence="7">
    <location>
        <begin position="32"/>
        <end position="39"/>
    </location>
    <ligand>
        <name>ATP</name>
        <dbReference type="ChEBI" id="CHEBI:30616"/>
    </ligand>
</feature>
<keyword evidence="6 7" id="KW-0238">DNA-binding</keyword>
<evidence type="ECO:0000256" key="4">
    <source>
        <dbReference type="ARBA" id="ARBA00022840"/>
    </source>
</evidence>
<evidence type="ECO:0000256" key="6">
    <source>
        <dbReference type="ARBA" id="ARBA00023125"/>
    </source>
</evidence>
<keyword evidence="2 7" id="KW-0963">Cytoplasm</keyword>
<name>A0A1F7SIJ5_9BACT</name>
<evidence type="ECO:0000259" key="8">
    <source>
        <dbReference type="SMART" id="SM00968"/>
    </source>
</evidence>
<dbReference type="STRING" id="1817883.A3G31_09005"/>
<dbReference type="GO" id="GO:0005524">
    <property type="term" value="F:ATP binding"/>
    <property type="evidence" value="ECO:0007669"/>
    <property type="project" value="UniProtKB-UniRule"/>
</dbReference>
<dbReference type="PIRSF" id="PIRSF005719">
    <property type="entry name" value="SMC"/>
    <property type="match status" value="1"/>
</dbReference>
<dbReference type="InterPro" id="IPR011890">
    <property type="entry name" value="SMC_prok"/>
</dbReference>
<comment type="caution">
    <text evidence="9">The sequence shown here is derived from an EMBL/GenBank/DDBJ whole genome shotgun (WGS) entry which is preliminary data.</text>
</comment>
<organism evidence="9 10">
    <name type="scientific">Candidatus Schekmanbacteria bacterium RIFCSPLOWO2_12_FULL_38_15</name>
    <dbReference type="NCBI Taxonomy" id="1817883"/>
    <lineage>
        <taxon>Bacteria</taxon>
        <taxon>Candidatus Schekmaniibacteriota</taxon>
    </lineage>
</organism>
<dbReference type="SMART" id="SM00968">
    <property type="entry name" value="SMC_hinge"/>
    <property type="match status" value="1"/>
</dbReference>
<proteinExistence type="inferred from homology"/>
<feature type="coiled-coil region" evidence="7">
    <location>
        <begin position="1005"/>
        <end position="1032"/>
    </location>
</feature>
<feature type="coiled-coil region" evidence="7">
    <location>
        <begin position="683"/>
        <end position="745"/>
    </location>
</feature>
<dbReference type="GO" id="GO:0007062">
    <property type="term" value="P:sister chromatid cohesion"/>
    <property type="evidence" value="ECO:0007669"/>
    <property type="project" value="InterPro"/>
</dbReference>
<evidence type="ECO:0000313" key="10">
    <source>
        <dbReference type="Proteomes" id="UP000178082"/>
    </source>
</evidence>
<dbReference type="NCBIfam" id="TIGR02168">
    <property type="entry name" value="SMC_prok_B"/>
    <property type="match status" value="1"/>
</dbReference>
<evidence type="ECO:0000256" key="2">
    <source>
        <dbReference type="ARBA" id="ARBA00022490"/>
    </source>
</evidence>
<dbReference type="InterPro" id="IPR010935">
    <property type="entry name" value="SMC_hinge"/>
</dbReference>
<comment type="subunit">
    <text evidence="7">Homodimer.</text>
</comment>
<reference evidence="9 10" key="1">
    <citation type="journal article" date="2016" name="Nat. Commun.">
        <title>Thousands of microbial genomes shed light on interconnected biogeochemical processes in an aquifer system.</title>
        <authorList>
            <person name="Anantharaman K."/>
            <person name="Brown C.T."/>
            <person name="Hug L.A."/>
            <person name="Sharon I."/>
            <person name="Castelle C.J."/>
            <person name="Probst A.J."/>
            <person name="Thomas B.C."/>
            <person name="Singh A."/>
            <person name="Wilkins M.J."/>
            <person name="Karaoz U."/>
            <person name="Brodie E.L."/>
            <person name="Williams K.H."/>
            <person name="Hubbard S.S."/>
            <person name="Banfield J.F."/>
        </authorList>
    </citation>
    <scope>NUCLEOTIDE SEQUENCE [LARGE SCALE GENOMIC DNA]</scope>
</reference>
<dbReference type="Gene3D" id="1.20.1060.20">
    <property type="match status" value="1"/>
</dbReference>
<evidence type="ECO:0000256" key="3">
    <source>
        <dbReference type="ARBA" id="ARBA00022741"/>
    </source>
</evidence>
<dbReference type="InterPro" id="IPR027417">
    <property type="entry name" value="P-loop_NTPase"/>
</dbReference>
<dbReference type="Gene3D" id="1.10.287.1490">
    <property type="match status" value="1"/>
</dbReference>
<dbReference type="GO" id="GO:0006260">
    <property type="term" value="P:DNA replication"/>
    <property type="evidence" value="ECO:0007669"/>
    <property type="project" value="UniProtKB-UniRule"/>
</dbReference>
<dbReference type="GO" id="GO:0005694">
    <property type="term" value="C:chromosome"/>
    <property type="evidence" value="ECO:0007669"/>
    <property type="project" value="InterPro"/>
</dbReference>
<dbReference type="InterPro" id="IPR003395">
    <property type="entry name" value="RecF/RecN/SMC_N"/>
</dbReference>
<dbReference type="InterPro" id="IPR024704">
    <property type="entry name" value="SMC"/>
</dbReference>
<dbReference type="GO" id="GO:0016887">
    <property type="term" value="F:ATP hydrolysis activity"/>
    <property type="evidence" value="ECO:0007669"/>
    <property type="project" value="InterPro"/>
</dbReference>
<keyword evidence="5 7" id="KW-0175">Coiled coil</keyword>
<dbReference type="GO" id="GO:0005737">
    <property type="term" value="C:cytoplasm"/>
    <property type="evidence" value="ECO:0007669"/>
    <property type="project" value="UniProtKB-SubCell"/>
</dbReference>
<feature type="domain" description="SMC hinge" evidence="8">
    <location>
        <begin position="528"/>
        <end position="648"/>
    </location>
</feature>
<sequence>MRIEKVEAIGFKSFSDKVEIAFQPGITAVVGPNGCGKSNISDAISWVLGEQSAKHLRGKKMEDIIFNGTESRKPMSMAEVTLTVSNDNGNLGSVYKDFREIMITRRLYRSGESEYYINKTLCRLKDIHELFLDTGVGAKACSIIKQGEVSELLTSHAEQRRSLIEEAAGIEKYQLRKKETEKKLEHTKENLVKVDLIISEVKKQVNSLVRQARKAKVYNKFQKKISEFEIKIAALKLKSLEANYKPLEDGFVRLQDEKIGKSSKLMEFESKFEEIKLDIMKREEELRGLQDGFHQKDMEISGVRSRIELLGKEISHMDNIKSKASDDINILNFQMDEFKCELSEREIQKDKIRDALTGRKAELSEKEKNFECLKKDVSSKLDLIEAQKNKIVELIAEISTTRNVIQEGDIRVEDLNRRMKSEGEEKEKETFELEEIEKKISEINEEIGMVNENHSMVTGGINSLISKLEEKENRLSALEKEIREVADTLTLKKSEISSLKKILDNHEGFDRGVKAILKEIEVNGDEWRGVLGTLSDFIETTQGYEVAIEAVLKDKLQSVIVESQSEAIRALEYLKTSSEGRSSFLPLHPKQSASGGLHVAHEVSKNAQGVAGMAVDFIKYPEKFSNLVNYLLSDVIVVDSFEKAYELWKSNGNGFSYVSLSGDIIAHNGAVSGGATNVLDHGLLMKKREAKELEEEINVLAGKKEELDKICAELKEGILNDKTEKENLEKELREIQVRQVHLAKDLEVKADGRKRVNERIEQIAFEIDGIFYEREEIAKELKSYQERLALQEEAKRDVEGNLNKMQEELGVVQDRLEKERDKLTELKVGVARDEEEEKRIEFQIESLKSSLDDVANRISKENLDISDADKKIFESNELIKEMKVELEAKLKEGEDIRESLNLRKAEMESILYNHNSLEAEIRVIRKECEALNQELSGIDKQRTEISIEINNLNKALAEGYSKTADEAKNMVADGDDLNLIREELQKFKSRREKIGLVNLGAITEYEEQKKRFDFLEAQKKDLVDSAESLKKAISTINKTSKERFIETFNIINEKFREVFQLFFSGGDAELRLVDEANPLETGIEIVAQPPGKRLQNVSLLSGGEKALTFISLLFSVFLIKPSPFCLLDEVDAPLDEANLMRLNNFIKKLSDKTQFLVITHANRTMATADVLYGITMEEAGITKIVSVKLKEEESKEVHKQKVTLARPEKFKPAAALTA</sequence>
<dbReference type="HAMAP" id="MF_01894">
    <property type="entry name" value="Smc_prok"/>
    <property type="match status" value="1"/>
</dbReference>
<evidence type="ECO:0000256" key="1">
    <source>
        <dbReference type="ARBA" id="ARBA00004496"/>
    </source>
</evidence>
<dbReference type="EMBL" id="MGDI01000028">
    <property type="protein sequence ID" value="OGL53034.1"/>
    <property type="molecule type" value="Genomic_DNA"/>
</dbReference>
<gene>
    <name evidence="7" type="primary">smc</name>
    <name evidence="9" type="ORF">A3G31_09005</name>
</gene>
<evidence type="ECO:0000256" key="5">
    <source>
        <dbReference type="ARBA" id="ARBA00023054"/>
    </source>
</evidence>
<dbReference type="Proteomes" id="UP000178082">
    <property type="component" value="Unassembled WGS sequence"/>
</dbReference>
<evidence type="ECO:0000256" key="7">
    <source>
        <dbReference type="HAMAP-Rule" id="MF_01894"/>
    </source>
</evidence>
<evidence type="ECO:0000313" key="9">
    <source>
        <dbReference type="EMBL" id="OGL53034.1"/>
    </source>
</evidence>
<dbReference type="Gene3D" id="3.40.50.300">
    <property type="entry name" value="P-loop containing nucleotide triphosphate hydrolases"/>
    <property type="match status" value="2"/>
</dbReference>
<dbReference type="GO" id="GO:0003677">
    <property type="term" value="F:DNA binding"/>
    <property type="evidence" value="ECO:0007669"/>
    <property type="project" value="UniProtKB-UniRule"/>
</dbReference>
<comment type="similarity">
    <text evidence="7">Belongs to the SMC family.</text>
</comment>
<dbReference type="Pfam" id="PF02463">
    <property type="entry name" value="SMC_N"/>
    <property type="match status" value="1"/>
</dbReference>
<feature type="coiled-coil region" evidence="7">
    <location>
        <begin position="774"/>
        <end position="836"/>
    </location>
</feature>
<dbReference type="Pfam" id="PF06470">
    <property type="entry name" value="SMC_hinge"/>
    <property type="match status" value="1"/>
</dbReference>
<dbReference type="SUPFAM" id="SSF52540">
    <property type="entry name" value="P-loop containing nucleoside triphosphate hydrolases"/>
    <property type="match status" value="1"/>
</dbReference>
<feature type="coiled-coil region" evidence="7">
    <location>
        <begin position="419"/>
        <end position="495"/>
    </location>
</feature>
<comment type="function">
    <text evidence="7">Required for chromosome condensation and partitioning.</text>
</comment>
<dbReference type="AlphaFoldDB" id="A0A1F7SIJ5"/>
<comment type="subcellular location">
    <subcellularLocation>
        <location evidence="1 7">Cytoplasm</location>
    </subcellularLocation>
</comment>
<keyword evidence="3 7" id="KW-0547">Nucleotide-binding</keyword>
<dbReference type="Gene3D" id="3.30.70.1620">
    <property type="match status" value="1"/>
</dbReference>
<dbReference type="FunFam" id="3.40.50.300:FF:000901">
    <property type="entry name" value="Chromosome partition protein Smc"/>
    <property type="match status" value="1"/>
</dbReference>
<dbReference type="SUPFAM" id="SSF75553">
    <property type="entry name" value="Smc hinge domain"/>
    <property type="match status" value="1"/>
</dbReference>
<feature type="coiled-coil region" evidence="7">
    <location>
        <begin position="883"/>
        <end position="941"/>
    </location>
</feature>
<dbReference type="GO" id="GO:0007059">
    <property type="term" value="P:chromosome segregation"/>
    <property type="evidence" value="ECO:0007669"/>
    <property type="project" value="UniProtKB-UniRule"/>
</dbReference>